<gene>
    <name evidence="6" type="ORF">AMSG_03037</name>
</gene>
<dbReference type="AlphaFoldDB" id="A0A0L0D363"/>
<dbReference type="InterPro" id="IPR035892">
    <property type="entry name" value="C2_domain_sf"/>
</dbReference>
<dbReference type="InterPro" id="IPR000331">
    <property type="entry name" value="Rap/Ran_GAP_dom"/>
</dbReference>
<keyword evidence="7" id="KW-1185">Reference proteome</keyword>
<feature type="domain" description="C2" evidence="3">
    <location>
        <begin position="1"/>
        <end position="109"/>
    </location>
</feature>
<evidence type="ECO:0000313" key="6">
    <source>
        <dbReference type="EMBL" id="KNC46600.1"/>
    </source>
</evidence>
<keyword evidence="1" id="KW-0343">GTPase activation</keyword>
<dbReference type="SUPFAM" id="SSF49562">
    <property type="entry name" value="C2 domain (Calcium/lipid-binding domain, CaLB)"/>
    <property type="match status" value="1"/>
</dbReference>
<dbReference type="RefSeq" id="XP_013760375.1">
    <property type="nucleotide sequence ID" value="XM_013904921.1"/>
</dbReference>
<dbReference type="Pfam" id="PF00168">
    <property type="entry name" value="C2"/>
    <property type="match status" value="1"/>
</dbReference>
<sequence length="931" mass="102465">MAADPRPVVGTFTVNVIRGRDLAAKDKRGTSDPYVVVKVDGSEFRTSVVKKELNPRWNELFSCPVHSNQAVFHLEVWDWDKIGSDDFMGESKLSLSACPELGKYMRMWLHLVPRKSEKVSGDVEVMVKYEPLSPEEAAVKSASRRRRRHVDVAYTFPPPTFLNSLPQVVDPLDEMIVDEPVASALVPNALFTQYLEEPRGERDWYKRFFASHPHDVFVAKVPTMRGAVAVAVLVSAAPHIGLQYWVEVFSTAEVVQYMLEDESETMLSLSQLLARIGDGALAKHAKQFVRVSHQPKVVAALSRIEDPEPDDKIKIGVLFARQGQTNDDEMFSNIDGSPAFEEFLDLIGERVRLKGFEGYSAQLDTSNDGSGLYSVYEPDFRGYKVMYHVSTLLQYDETDPQRVQRKRFIGNDIVVVVFVDGDTIYSVDTMKSQYTRVLIVVQPDPADPGQYRVSTAYARDVRDFGPDSVAYYPKDARFKDFLLAKCINGELATKASPEFVVRERRTRQQYLDMLYDDFSPAGRKDTTLAGEAPGAGSSADGPGGVGSTTMADLEFVPPQVLQFTPLLEGVPGKVAAMEQHEDALFFGAKGGLYKTVIGSADCVKILSLEGVVQIGVDAENDYLFVLTAEPERMLAFTLSALMAGTKPSTSMIPAYQPVLFTTGRVGSDAYISIAIDEAIDVYRIEDTPGRFTKLETLHLPAKVNSITAVARGIVVGASSADSAAFHFFAYPDFAPTVLHTGEPSDTCVRAFSRPRGLLLCYDTCGILLDRTGAVRPESVFRWKAAPLGFAVLGPFLIVYYSTFAAILSAVSGAAVESHLLTIRHPFTNASDAVGVFAPCGTRMTTRRTSTSSARSPMAHPRPTSPTWLPATAATRPTAPSSPSRATPHTAPTCRRSRRQPLSSPPSTRIRTTCSHNRVLLLRQPCLLGHRR</sequence>
<dbReference type="Proteomes" id="UP000054408">
    <property type="component" value="Unassembled WGS sequence"/>
</dbReference>
<dbReference type="InterPro" id="IPR050989">
    <property type="entry name" value="Rap1_Ran_GAP"/>
</dbReference>
<feature type="domain" description="CNH" evidence="5">
    <location>
        <begin position="571"/>
        <end position="833"/>
    </location>
</feature>
<dbReference type="eggNOG" id="KOG3686">
    <property type="taxonomic scope" value="Eukaryota"/>
</dbReference>
<dbReference type="InterPro" id="IPR035974">
    <property type="entry name" value="Rap/Ran-GAP_sf"/>
</dbReference>
<dbReference type="InterPro" id="IPR001180">
    <property type="entry name" value="CNH_dom"/>
</dbReference>
<dbReference type="Pfam" id="PF00780">
    <property type="entry name" value="CNH"/>
    <property type="match status" value="1"/>
</dbReference>
<evidence type="ECO:0000259" key="5">
    <source>
        <dbReference type="PROSITE" id="PS50219"/>
    </source>
</evidence>
<organism evidence="6 7">
    <name type="scientific">Thecamonas trahens ATCC 50062</name>
    <dbReference type="NCBI Taxonomy" id="461836"/>
    <lineage>
        <taxon>Eukaryota</taxon>
        <taxon>Apusozoa</taxon>
        <taxon>Apusomonadida</taxon>
        <taxon>Apusomonadidae</taxon>
        <taxon>Thecamonas</taxon>
    </lineage>
</organism>
<dbReference type="PROSITE" id="PS50004">
    <property type="entry name" value="C2"/>
    <property type="match status" value="1"/>
</dbReference>
<dbReference type="SUPFAM" id="SSF111347">
    <property type="entry name" value="Rap/Ran-GAP"/>
    <property type="match status" value="1"/>
</dbReference>
<dbReference type="InterPro" id="IPR000008">
    <property type="entry name" value="C2_dom"/>
</dbReference>
<dbReference type="PROSITE" id="PS50219">
    <property type="entry name" value="CNH"/>
    <property type="match status" value="1"/>
</dbReference>
<evidence type="ECO:0000313" key="7">
    <source>
        <dbReference type="Proteomes" id="UP000054408"/>
    </source>
</evidence>
<dbReference type="Pfam" id="PF02145">
    <property type="entry name" value="Rap_GAP"/>
    <property type="match status" value="1"/>
</dbReference>
<evidence type="ECO:0000256" key="1">
    <source>
        <dbReference type="ARBA" id="ARBA00022468"/>
    </source>
</evidence>
<feature type="compositionally biased region" description="Low complexity" evidence="2">
    <location>
        <begin position="844"/>
        <end position="855"/>
    </location>
</feature>
<dbReference type="OrthoDB" id="2499658at2759"/>
<proteinExistence type="predicted"/>
<name>A0A0L0D363_THETB</name>
<dbReference type="Gene3D" id="2.60.40.150">
    <property type="entry name" value="C2 domain"/>
    <property type="match status" value="1"/>
</dbReference>
<dbReference type="PANTHER" id="PTHR15711">
    <property type="entry name" value="RAP GTPASE-ACTIVATING PROTEIN"/>
    <property type="match status" value="1"/>
</dbReference>
<dbReference type="GeneID" id="25562674"/>
<feature type="region of interest" description="Disordered" evidence="2">
    <location>
        <begin position="844"/>
        <end position="910"/>
    </location>
</feature>
<protein>
    <submittedName>
        <fullName evidence="6">RapGAP/RanGAP domain-containing protein</fullName>
    </submittedName>
</protein>
<dbReference type="PROSITE" id="PS50085">
    <property type="entry name" value="RAPGAP"/>
    <property type="match status" value="1"/>
</dbReference>
<dbReference type="GO" id="GO:0005096">
    <property type="term" value="F:GTPase activator activity"/>
    <property type="evidence" value="ECO:0007669"/>
    <property type="project" value="UniProtKB-KW"/>
</dbReference>
<dbReference type="eggNOG" id="KOG1012">
    <property type="taxonomic scope" value="Eukaryota"/>
</dbReference>
<feature type="domain" description="Rap-GAP" evidence="4">
    <location>
        <begin position="301"/>
        <end position="514"/>
    </location>
</feature>
<dbReference type="Gene3D" id="3.40.50.11210">
    <property type="entry name" value="Rap/Ran-GAP"/>
    <property type="match status" value="1"/>
</dbReference>
<dbReference type="PRINTS" id="PR00360">
    <property type="entry name" value="C2DOMAIN"/>
</dbReference>
<dbReference type="CDD" id="cd00030">
    <property type="entry name" value="C2"/>
    <property type="match status" value="1"/>
</dbReference>
<dbReference type="SMART" id="SM00239">
    <property type="entry name" value="C2"/>
    <property type="match status" value="1"/>
</dbReference>
<dbReference type="EMBL" id="GL349443">
    <property type="protein sequence ID" value="KNC46600.1"/>
    <property type="molecule type" value="Genomic_DNA"/>
</dbReference>
<accession>A0A0L0D363</accession>
<evidence type="ECO:0000256" key="2">
    <source>
        <dbReference type="SAM" id="MobiDB-lite"/>
    </source>
</evidence>
<feature type="compositionally biased region" description="Low complexity" evidence="2">
    <location>
        <begin position="869"/>
        <end position="892"/>
    </location>
</feature>
<evidence type="ECO:0000259" key="4">
    <source>
        <dbReference type="PROSITE" id="PS50085"/>
    </source>
</evidence>
<reference evidence="6 7" key="1">
    <citation type="submission" date="2010-05" db="EMBL/GenBank/DDBJ databases">
        <title>The Genome Sequence of Thecamonas trahens ATCC 50062.</title>
        <authorList>
            <consortium name="The Broad Institute Genome Sequencing Platform"/>
            <person name="Russ C."/>
            <person name="Cuomo C."/>
            <person name="Shea T."/>
            <person name="Young S.K."/>
            <person name="Zeng Q."/>
            <person name="Koehrsen M."/>
            <person name="Haas B."/>
            <person name="Borodovsky M."/>
            <person name="Guigo R."/>
            <person name="Alvarado L."/>
            <person name="Berlin A."/>
            <person name="Bochicchio J."/>
            <person name="Borenstein D."/>
            <person name="Chapman S."/>
            <person name="Chen Z."/>
            <person name="Freedman E."/>
            <person name="Gellesch M."/>
            <person name="Goldberg J."/>
            <person name="Griggs A."/>
            <person name="Gujja S."/>
            <person name="Heilman E."/>
            <person name="Heiman D."/>
            <person name="Hepburn T."/>
            <person name="Howarth C."/>
            <person name="Jen D."/>
            <person name="Larson L."/>
            <person name="Mehta T."/>
            <person name="Park D."/>
            <person name="Pearson M."/>
            <person name="Roberts A."/>
            <person name="Saif S."/>
            <person name="Shenoy N."/>
            <person name="Sisk P."/>
            <person name="Stolte C."/>
            <person name="Sykes S."/>
            <person name="Thomson T."/>
            <person name="Walk T."/>
            <person name="White J."/>
            <person name="Yandava C."/>
            <person name="Burger G."/>
            <person name="Gray M.W."/>
            <person name="Holland P.W.H."/>
            <person name="King N."/>
            <person name="Lang F.B.F."/>
            <person name="Roger A.J."/>
            <person name="Ruiz-Trillo I."/>
            <person name="Lander E."/>
            <person name="Nusbaum C."/>
        </authorList>
    </citation>
    <scope>NUCLEOTIDE SEQUENCE [LARGE SCALE GENOMIC DNA]</scope>
    <source>
        <strain evidence="6 7">ATCC 50062</strain>
    </source>
</reference>
<evidence type="ECO:0000259" key="3">
    <source>
        <dbReference type="PROSITE" id="PS50004"/>
    </source>
</evidence>
<dbReference type="STRING" id="461836.A0A0L0D363"/>
<dbReference type="GO" id="GO:0051056">
    <property type="term" value="P:regulation of small GTPase mediated signal transduction"/>
    <property type="evidence" value="ECO:0007669"/>
    <property type="project" value="InterPro"/>
</dbReference>